<accession>A0ABN8LFH0</accession>
<feature type="compositionally biased region" description="Basic and acidic residues" evidence="1">
    <location>
        <begin position="518"/>
        <end position="527"/>
    </location>
</feature>
<feature type="region of interest" description="Disordered" evidence="1">
    <location>
        <begin position="463"/>
        <end position="527"/>
    </location>
</feature>
<organism evidence="3 4">
    <name type="scientific">Porites evermanni</name>
    <dbReference type="NCBI Taxonomy" id="104178"/>
    <lineage>
        <taxon>Eukaryota</taxon>
        <taxon>Metazoa</taxon>
        <taxon>Cnidaria</taxon>
        <taxon>Anthozoa</taxon>
        <taxon>Hexacorallia</taxon>
        <taxon>Scleractinia</taxon>
        <taxon>Fungiina</taxon>
        <taxon>Poritidae</taxon>
        <taxon>Porites</taxon>
    </lineage>
</organism>
<keyword evidence="2" id="KW-0732">Signal</keyword>
<feature type="compositionally biased region" description="Acidic residues" evidence="1">
    <location>
        <begin position="483"/>
        <end position="495"/>
    </location>
</feature>
<proteinExistence type="predicted"/>
<evidence type="ECO:0000256" key="2">
    <source>
        <dbReference type="SAM" id="SignalP"/>
    </source>
</evidence>
<keyword evidence="4" id="KW-1185">Reference proteome</keyword>
<sequence length="527" mass="60922">MNGIVAGWFFLCFVLQNEADKQSTKVISSRRFYYQFQTYRKAVSTPINEEFVLKDHPLNNVLAISTIKKGKQEDYRESDKARLREKVDAFLQKKFLSHRKKLDYSKLQNLKQRRSLNSSSESACCSSRKSVWKKDVTVINRQKIHFSKKIIVGEPFRKLLRALYRDHPKEAEVIDGKFNLSKKKAQDGDDKVSIYNIEGKTDAEKNRTITELRKAILKLLDNLRKRAKFPRGTKNIKHEKRKENIQKAEHKLPEVNNFRTPVEPKDTATASNVDENISAKRANQIDLLNFIERMKSVEGVQDDESNKLQMFKSMNGMDMNGFNGITNPTDMMSPSSNLMAGLYSQDENNYFPGNGFRGMNVEEQRKRIEDQMENNLAQLQMKFKLLQQQQEEAPVQNLHNDQMAAGLQYAAAPYPTGVFSSDGLKETAMLNQAQTLSDLNPYFPMNRPLPRFTNLIPFFTPRNLRSRSPLSTYNEDVRNIPDDYGEDDDSDEEDYGRDIPPSHYPEDEEADDEDDEEGPHYGPEDRR</sequence>
<feature type="signal peptide" evidence="2">
    <location>
        <begin position="1"/>
        <end position="19"/>
    </location>
</feature>
<gene>
    <name evidence="3" type="ORF">PEVE_00021676</name>
</gene>
<evidence type="ECO:0000256" key="1">
    <source>
        <dbReference type="SAM" id="MobiDB-lite"/>
    </source>
</evidence>
<name>A0ABN8LFH0_9CNID</name>
<dbReference type="EMBL" id="CALNXI010000029">
    <property type="protein sequence ID" value="CAH3015830.1"/>
    <property type="molecule type" value="Genomic_DNA"/>
</dbReference>
<protein>
    <submittedName>
        <fullName evidence="3">Uncharacterized protein</fullName>
    </submittedName>
</protein>
<feature type="chain" id="PRO_5047281375" evidence="2">
    <location>
        <begin position="20"/>
        <end position="527"/>
    </location>
</feature>
<comment type="caution">
    <text evidence="3">The sequence shown here is derived from an EMBL/GenBank/DDBJ whole genome shotgun (WGS) entry which is preliminary data.</text>
</comment>
<evidence type="ECO:0000313" key="3">
    <source>
        <dbReference type="EMBL" id="CAH3015830.1"/>
    </source>
</evidence>
<evidence type="ECO:0000313" key="4">
    <source>
        <dbReference type="Proteomes" id="UP001159427"/>
    </source>
</evidence>
<reference evidence="3 4" key="1">
    <citation type="submission" date="2022-05" db="EMBL/GenBank/DDBJ databases">
        <authorList>
            <consortium name="Genoscope - CEA"/>
            <person name="William W."/>
        </authorList>
    </citation>
    <scope>NUCLEOTIDE SEQUENCE [LARGE SCALE GENOMIC DNA]</scope>
</reference>
<dbReference type="Proteomes" id="UP001159427">
    <property type="component" value="Unassembled WGS sequence"/>
</dbReference>
<feature type="compositionally biased region" description="Acidic residues" evidence="1">
    <location>
        <begin position="506"/>
        <end position="517"/>
    </location>
</feature>